<evidence type="ECO:0000256" key="1">
    <source>
        <dbReference type="SAM" id="MobiDB-lite"/>
    </source>
</evidence>
<protein>
    <submittedName>
        <fullName evidence="3">Uncharacterized protein</fullName>
    </submittedName>
</protein>
<organism evidence="3 4">
    <name type="scientific">Paractinoplanes lichenicola</name>
    <dbReference type="NCBI Taxonomy" id="2802976"/>
    <lineage>
        <taxon>Bacteria</taxon>
        <taxon>Bacillati</taxon>
        <taxon>Actinomycetota</taxon>
        <taxon>Actinomycetes</taxon>
        <taxon>Micromonosporales</taxon>
        <taxon>Micromonosporaceae</taxon>
        <taxon>Paractinoplanes</taxon>
    </lineage>
</organism>
<dbReference type="Proteomes" id="UP000598996">
    <property type="component" value="Unassembled WGS sequence"/>
</dbReference>
<comment type="caution">
    <text evidence="3">The sequence shown here is derived from an EMBL/GenBank/DDBJ whole genome shotgun (WGS) entry which is preliminary data.</text>
</comment>
<evidence type="ECO:0000256" key="2">
    <source>
        <dbReference type="SAM" id="SignalP"/>
    </source>
</evidence>
<reference evidence="3 4" key="1">
    <citation type="submission" date="2021-01" db="EMBL/GenBank/DDBJ databases">
        <title>Actinoplanes sp. nov. LDG1-01 isolated from lichen.</title>
        <authorList>
            <person name="Saeng-In P."/>
            <person name="Phongsopitanun W."/>
            <person name="Kanchanasin P."/>
            <person name="Yuki M."/>
            <person name="Kudo T."/>
            <person name="Ohkuma M."/>
            <person name="Tanasupawat S."/>
        </authorList>
    </citation>
    <scope>NUCLEOTIDE SEQUENCE [LARGE SCALE GENOMIC DNA]</scope>
    <source>
        <strain evidence="3 4">LDG1-01</strain>
    </source>
</reference>
<proteinExistence type="predicted"/>
<keyword evidence="2" id="KW-0732">Signal</keyword>
<feature type="signal peptide" evidence="2">
    <location>
        <begin position="1"/>
        <end position="33"/>
    </location>
</feature>
<evidence type="ECO:0000313" key="3">
    <source>
        <dbReference type="EMBL" id="MBL7254408.1"/>
    </source>
</evidence>
<sequence>MTAARGRRAGLFAVLMMLLTLGAVSLVSTAAVASPHLSAAAETSHDHHTGTEWTPTPSHRLRPAADVSGGAIIPAGAHAPAPVDLVVTAGGDGRGDEASILVLRV</sequence>
<feature type="region of interest" description="Disordered" evidence="1">
    <location>
        <begin position="41"/>
        <end position="64"/>
    </location>
</feature>
<keyword evidence="4" id="KW-1185">Reference proteome</keyword>
<feature type="chain" id="PRO_5046542871" evidence="2">
    <location>
        <begin position="34"/>
        <end position="105"/>
    </location>
</feature>
<gene>
    <name evidence="3" type="ORF">JKJ07_08805</name>
</gene>
<accession>A0ABS1VI69</accession>
<name>A0ABS1VI69_9ACTN</name>
<dbReference type="RefSeq" id="WP_202990722.1">
    <property type="nucleotide sequence ID" value="NZ_JAENHO010000002.1"/>
</dbReference>
<dbReference type="EMBL" id="JAENHO010000002">
    <property type="protein sequence ID" value="MBL7254408.1"/>
    <property type="molecule type" value="Genomic_DNA"/>
</dbReference>
<evidence type="ECO:0000313" key="4">
    <source>
        <dbReference type="Proteomes" id="UP000598996"/>
    </source>
</evidence>